<proteinExistence type="predicted"/>
<feature type="compositionally biased region" description="Gly residues" evidence="1">
    <location>
        <begin position="18"/>
        <end position="29"/>
    </location>
</feature>
<evidence type="ECO:0000313" key="3">
    <source>
        <dbReference type="Proteomes" id="UP000622166"/>
    </source>
</evidence>
<evidence type="ECO:0000256" key="1">
    <source>
        <dbReference type="SAM" id="MobiDB-lite"/>
    </source>
</evidence>
<organism evidence="2 3">
    <name type="scientific">Streptomyces poonensis</name>
    <dbReference type="NCBI Taxonomy" id="68255"/>
    <lineage>
        <taxon>Bacteria</taxon>
        <taxon>Bacillati</taxon>
        <taxon>Actinomycetota</taxon>
        <taxon>Actinomycetes</taxon>
        <taxon>Kitasatosporales</taxon>
        <taxon>Streptomycetaceae</taxon>
        <taxon>Streptomyces</taxon>
    </lineage>
</organism>
<dbReference type="Proteomes" id="UP000622166">
    <property type="component" value="Unassembled WGS sequence"/>
</dbReference>
<dbReference type="EMBL" id="BMVW01000001">
    <property type="protein sequence ID" value="GGY89293.1"/>
    <property type="molecule type" value="Genomic_DNA"/>
</dbReference>
<keyword evidence="3" id="KW-1185">Reference proteome</keyword>
<accession>A0A918P7T7</accession>
<feature type="region of interest" description="Disordered" evidence="1">
    <location>
        <begin position="1"/>
        <end position="82"/>
    </location>
</feature>
<reference evidence="2" key="2">
    <citation type="submission" date="2020-09" db="EMBL/GenBank/DDBJ databases">
        <authorList>
            <person name="Sun Q."/>
            <person name="Ohkuma M."/>
        </authorList>
    </citation>
    <scope>NUCLEOTIDE SEQUENCE</scope>
    <source>
        <strain evidence="2">JCM 4815</strain>
    </source>
</reference>
<reference evidence="2" key="1">
    <citation type="journal article" date="2014" name="Int. J. Syst. Evol. Microbiol.">
        <title>Complete genome sequence of Corynebacterium casei LMG S-19264T (=DSM 44701T), isolated from a smear-ripened cheese.</title>
        <authorList>
            <consortium name="US DOE Joint Genome Institute (JGI-PGF)"/>
            <person name="Walter F."/>
            <person name="Albersmeier A."/>
            <person name="Kalinowski J."/>
            <person name="Ruckert C."/>
        </authorList>
    </citation>
    <scope>NUCLEOTIDE SEQUENCE</scope>
    <source>
        <strain evidence="2">JCM 4815</strain>
    </source>
</reference>
<dbReference type="AlphaFoldDB" id="A0A918P7T7"/>
<name>A0A918P7T7_9ACTN</name>
<sequence length="107" mass="10721">MDGTCASVPGGSDMAGKCGCGGRGAGASGPGNTRGPRRLGGTLNPPGTAARSNNGRGVCGPGRPKGEEPEQSGQRAPSPRSALLCGEDGGPWFACRVLHMLYLRIVD</sequence>
<gene>
    <name evidence="2" type="ORF">GCM10010365_04300</name>
</gene>
<evidence type="ECO:0000313" key="2">
    <source>
        <dbReference type="EMBL" id="GGY89293.1"/>
    </source>
</evidence>
<comment type="caution">
    <text evidence="2">The sequence shown here is derived from an EMBL/GenBank/DDBJ whole genome shotgun (WGS) entry which is preliminary data.</text>
</comment>
<protein>
    <submittedName>
        <fullName evidence="2">Uncharacterized protein</fullName>
    </submittedName>
</protein>